<comment type="caution">
    <text evidence="2">The sequence shown here is derived from an EMBL/GenBank/DDBJ whole genome shotgun (WGS) entry which is preliminary data.</text>
</comment>
<dbReference type="EMBL" id="QFQB01000062">
    <property type="protein sequence ID" value="PZQ45122.1"/>
    <property type="molecule type" value="Genomic_DNA"/>
</dbReference>
<name>A0A2W5MV78_9BACT</name>
<evidence type="ECO:0000256" key="1">
    <source>
        <dbReference type="SAM" id="SignalP"/>
    </source>
</evidence>
<keyword evidence="1" id="KW-0732">Signal</keyword>
<gene>
    <name evidence="2" type="ORF">DI551_08385</name>
</gene>
<dbReference type="Proteomes" id="UP000249417">
    <property type="component" value="Unassembled WGS sequence"/>
</dbReference>
<evidence type="ECO:0000313" key="3">
    <source>
        <dbReference type="Proteomes" id="UP000249417"/>
    </source>
</evidence>
<dbReference type="AlphaFoldDB" id="A0A2W5MV78"/>
<sequence>MAVTVSNEREIAMKKFSPALLFALTDILLVSQGAHAADIPMGCMPKEKLQALFKENHQSFLEQFIRGTPKGDFKTSVTSKYANGGYITGGIGYIVESREAEACVIAKTRLDQGPGKDEVTVSTLHEFAGHTMTAAEHKKVAGIALKDPAAQRAKWISEGVTEEQADRWLKALKMIVDSPMMPYEESMKLTYRLLPDKAVIVKRSSY</sequence>
<reference evidence="2 3" key="1">
    <citation type="submission" date="2017-08" db="EMBL/GenBank/DDBJ databases">
        <title>Infants hospitalized years apart are colonized by the same room-sourced microbial strains.</title>
        <authorList>
            <person name="Brooks B."/>
            <person name="Olm M.R."/>
            <person name="Firek B.A."/>
            <person name="Baker R."/>
            <person name="Thomas B.C."/>
            <person name="Morowitz M.J."/>
            <person name="Banfield J.F."/>
        </authorList>
    </citation>
    <scope>NUCLEOTIDE SEQUENCE [LARGE SCALE GENOMIC DNA]</scope>
    <source>
        <strain evidence="2">S2_005_002_R2_29</strain>
    </source>
</reference>
<feature type="chain" id="PRO_5016152443" evidence="1">
    <location>
        <begin position="37"/>
        <end position="206"/>
    </location>
</feature>
<proteinExistence type="predicted"/>
<feature type="signal peptide" evidence="1">
    <location>
        <begin position="1"/>
        <end position="36"/>
    </location>
</feature>
<evidence type="ECO:0000313" key="2">
    <source>
        <dbReference type="EMBL" id="PZQ45122.1"/>
    </source>
</evidence>
<organism evidence="2 3">
    <name type="scientific">Micavibrio aeruginosavorus</name>
    <dbReference type="NCBI Taxonomy" id="349221"/>
    <lineage>
        <taxon>Bacteria</taxon>
        <taxon>Pseudomonadati</taxon>
        <taxon>Bdellovibrionota</taxon>
        <taxon>Bdellovibrionia</taxon>
        <taxon>Bdellovibrionales</taxon>
        <taxon>Pseudobdellovibrionaceae</taxon>
        <taxon>Micavibrio</taxon>
    </lineage>
</organism>
<accession>A0A2W5MV78</accession>
<protein>
    <submittedName>
        <fullName evidence="2">Uncharacterized protein</fullName>
    </submittedName>
</protein>